<feature type="repeat" description="RCC1" evidence="2">
    <location>
        <begin position="74"/>
        <end position="127"/>
    </location>
</feature>
<evidence type="ECO:0000256" key="1">
    <source>
        <dbReference type="ARBA" id="ARBA00022737"/>
    </source>
</evidence>
<feature type="compositionally biased region" description="Basic residues" evidence="4">
    <location>
        <begin position="427"/>
        <end position="440"/>
    </location>
</feature>
<feature type="compositionally biased region" description="Basic and acidic residues" evidence="4">
    <location>
        <begin position="1053"/>
        <end position="1063"/>
    </location>
</feature>
<dbReference type="EMBL" id="CCKQ01005383">
    <property type="protein sequence ID" value="CDW76606.1"/>
    <property type="molecule type" value="Genomic_DNA"/>
</dbReference>
<accession>A0A078A745</accession>
<protein>
    <recommendedName>
        <fullName evidence="7">Regulator of chromosome condensation</fullName>
    </recommendedName>
</protein>
<gene>
    <name evidence="5" type="primary">Contig19007.g20168</name>
    <name evidence="5" type="ORF">STYLEM_5567</name>
</gene>
<proteinExistence type="predicted"/>
<evidence type="ECO:0000313" key="5">
    <source>
        <dbReference type="EMBL" id="CDW76606.1"/>
    </source>
</evidence>
<dbReference type="OrthoDB" id="10256179at2759"/>
<feature type="region of interest" description="Disordered" evidence="4">
    <location>
        <begin position="427"/>
        <end position="504"/>
    </location>
</feature>
<keyword evidence="6" id="KW-1185">Reference proteome</keyword>
<dbReference type="InterPro" id="IPR051709">
    <property type="entry name" value="Ub-ligase/GTPase-reg"/>
</dbReference>
<sequence>MLCLGMQVQYLDCNNSLENEFGRLGFDISEDQESFTTFENQIPVIVTPQKCSYNILIRQVACGTLHTHLLSQDGFVYSMGSNQDGRLGLSLPYQELKSQTCPRLVETLHNIRSIAAGGAHSICIDQDYQTYGWGSAENGAIGMRLSSSSSPIKVRFDLANQGRGEIDIIDAHCGLKHSVFLSAKGDVYSCGNCERGQLGLGIMTLKEYNPSKMIFEIKQNDSVRSISCGDYNSAFLTEQGLIYITGDNSMGQLAQGHLNQDFSTRPILIETLVNKKIKKLCLGGKQCSTLSFQGDVYVWGQYNNEIITKPQKLGSSIQPAFREIKASNNLLAAIDAENNLWLWSSNQNNNPLELNQYPDKILELYDVKSSQIYLGNNVVFCLSEDLNQNFETEQDFQQLSEQQQYQAKDNNQNNFYKEDFLKKSRKTKKKLKKSIGKKSKNHVELEPQSFSISKKITDFQRQNSSRGNSQQPNKKISKKLKQIPLNLSQINNKSPISLKKSKSPLYQDKQEKYYTNQTLSNNQPLEARLKLKLKTIMGNQSTQQTQMHQKSFYYNLAGYQPNHQEQNQSDQTCDISRASILDHYSMIKPLQERQLTDDNTCQQNTSCSHEQDLITQINIESDNEDDDNQIINQPLESLQHQTLRPAFIESQVQMSPECKQQQNSNSNKSSCLNIQDKSIGYMNQTESYSARFSVNTREDPEIRLRQKYEIQCLQNENLRISSDLALERKKNETLNQQYYSLIKERQDNYIHKDEFLKIKSQYDELQKHFQDSKLQLAQTLDTNSKLSEQIQLLKTQLMKFNDQISEKEQELGQFVQLADKLQECEDCIDKLQRDKEAREDELLNKMSTLADHYHKEKDKNQKLMSELSRQNEVLQRFEHHVKQAQNEKDYAVSENEKTKNELARLKVDLTINKGKYQSFVSNIRQAQEGEQSFRDYQNDKEQTKQQQEKSPFKLLELPKELQNRYKEQPDQLQSSFYRENHKSENLISSESLINNLYQRRNSQTKSAGVNGYSSRFNENKEIDQEIRIRDTPIQNEQILQDYNNHVLKSLERQAQKSSQERKMNSSFHRQGRYNTQSNISNNQVDYQSFIRDHSPLDSHREMISVLQDTQSTVFLQEVKRDQSRDAFREIGNMNNTITISQIKPNMASESENLFQSEQKKIQHSQISETLSKYCQSKENENQKPQNSFSSNKKAYLKNLVDQELCEIKQLINHPPNIINGSRPNRYFNTNKNENVIKENIKEEEGSEHQLTRSNSDMLETHTTQNQVYQPNHEMDLGNDRQKLENSFIRDNLMKRFSRA</sequence>
<dbReference type="PANTHER" id="PTHR45622:SF58">
    <property type="entry name" value="REGULATOR OF CHROMOSOME CONDENSATION DOMAIN-CONTAINING PROTEIN"/>
    <property type="match status" value="1"/>
</dbReference>
<dbReference type="InParanoid" id="A0A078A745"/>
<dbReference type="Pfam" id="PF00415">
    <property type="entry name" value="RCC1"/>
    <property type="match status" value="1"/>
</dbReference>
<reference evidence="5 6" key="1">
    <citation type="submission" date="2014-06" db="EMBL/GenBank/DDBJ databases">
        <authorList>
            <person name="Swart Estienne"/>
        </authorList>
    </citation>
    <scope>NUCLEOTIDE SEQUENCE [LARGE SCALE GENOMIC DNA]</scope>
    <source>
        <strain evidence="5 6">130c</strain>
    </source>
</reference>
<dbReference type="InterPro" id="IPR009091">
    <property type="entry name" value="RCC1/BLIP-II"/>
</dbReference>
<keyword evidence="1" id="KW-0677">Repeat</keyword>
<dbReference type="InterPro" id="IPR000408">
    <property type="entry name" value="Reg_chr_condens"/>
</dbReference>
<feature type="compositionally biased region" description="Polar residues" evidence="4">
    <location>
        <begin position="1064"/>
        <end position="1080"/>
    </location>
</feature>
<dbReference type="Pfam" id="PF13540">
    <property type="entry name" value="RCC1_2"/>
    <property type="match status" value="1"/>
</dbReference>
<keyword evidence="3" id="KW-0175">Coiled coil</keyword>
<feature type="compositionally biased region" description="Basic and acidic residues" evidence="4">
    <location>
        <begin position="931"/>
        <end position="950"/>
    </location>
</feature>
<evidence type="ECO:0000313" key="6">
    <source>
        <dbReference type="Proteomes" id="UP000039865"/>
    </source>
</evidence>
<dbReference type="PRINTS" id="PR00633">
    <property type="entry name" value="RCCNDNSATION"/>
</dbReference>
<dbReference type="SUPFAM" id="SSF50985">
    <property type="entry name" value="RCC1/BLIP-II"/>
    <property type="match status" value="2"/>
</dbReference>
<evidence type="ECO:0000256" key="4">
    <source>
        <dbReference type="SAM" id="MobiDB-lite"/>
    </source>
</evidence>
<organism evidence="5 6">
    <name type="scientific">Stylonychia lemnae</name>
    <name type="common">Ciliate</name>
    <dbReference type="NCBI Taxonomy" id="5949"/>
    <lineage>
        <taxon>Eukaryota</taxon>
        <taxon>Sar</taxon>
        <taxon>Alveolata</taxon>
        <taxon>Ciliophora</taxon>
        <taxon>Intramacronucleata</taxon>
        <taxon>Spirotrichea</taxon>
        <taxon>Stichotrichia</taxon>
        <taxon>Sporadotrichida</taxon>
        <taxon>Oxytrichidae</taxon>
        <taxon>Stylonychinae</taxon>
        <taxon>Stylonychia</taxon>
    </lineage>
</organism>
<dbReference type="PANTHER" id="PTHR45622">
    <property type="entry name" value="UBIQUITIN-PROTEIN LIGASE E3A-RELATED"/>
    <property type="match status" value="1"/>
</dbReference>
<feature type="compositionally biased region" description="Low complexity" evidence="4">
    <location>
        <begin position="460"/>
        <end position="471"/>
    </location>
</feature>
<name>A0A078A745_STYLE</name>
<feature type="region of interest" description="Disordered" evidence="4">
    <location>
        <begin position="1053"/>
        <end position="1080"/>
    </location>
</feature>
<evidence type="ECO:0000256" key="3">
    <source>
        <dbReference type="SAM" id="Coils"/>
    </source>
</evidence>
<feature type="repeat" description="RCC1" evidence="2">
    <location>
        <begin position="128"/>
        <end position="184"/>
    </location>
</feature>
<feature type="coiled-coil region" evidence="3">
    <location>
        <begin position="867"/>
        <end position="901"/>
    </location>
</feature>
<evidence type="ECO:0008006" key="7">
    <source>
        <dbReference type="Google" id="ProtNLM"/>
    </source>
</evidence>
<dbReference type="Proteomes" id="UP000039865">
    <property type="component" value="Unassembled WGS sequence"/>
</dbReference>
<evidence type="ECO:0000256" key="2">
    <source>
        <dbReference type="PROSITE-ProRule" id="PRU00235"/>
    </source>
</evidence>
<feature type="region of interest" description="Disordered" evidence="4">
    <location>
        <begin position="930"/>
        <end position="950"/>
    </location>
</feature>
<feature type="coiled-coil region" evidence="3">
    <location>
        <begin position="776"/>
        <end position="841"/>
    </location>
</feature>
<dbReference type="Gene3D" id="2.130.10.30">
    <property type="entry name" value="Regulator of chromosome condensation 1/beta-lactamase-inhibitor protein II"/>
    <property type="match status" value="2"/>
</dbReference>
<dbReference type="OMA" id="DSHREMI"/>
<feature type="repeat" description="RCC1" evidence="2">
    <location>
        <begin position="185"/>
        <end position="239"/>
    </location>
</feature>
<dbReference type="PROSITE" id="PS50012">
    <property type="entry name" value="RCC1_3"/>
    <property type="match status" value="3"/>
</dbReference>